<dbReference type="GO" id="GO:0019888">
    <property type="term" value="F:protein phosphatase regulator activity"/>
    <property type="evidence" value="ECO:0007669"/>
    <property type="project" value="TreeGrafter"/>
</dbReference>
<dbReference type="FunFam" id="1.10.238.10:FF:000067">
    <property type="entry name" value="serine/threonine protein phosphatase 2A regulatory subunit B''beta-like"/>
    <property type="match status" value="1"/>
</dbReference>
<dbReference type="CDD" id="cd21504">
    <property type="entry name" value="PPP2R3A_B-like"/>
    <property type="match status" value="1"/>
</dbReference>
<dbReference type="PROSITE" id="PS00018">
    <property type="entry name" value="EF_HAND_1"/>
    <property type="match status" value="1"/>
</dbReference>
<dbReference type="PANTHER" id="PTHR14095:SF0">
    <property type="entry name" value="MIP22305P"/>
    <property type="match status" value="1"/>
</dbReference>
<organism evidence="6 7">
    <name type="scientific">Dioscorea zingiberensis</name>
    <dbReference type="NCBI Taxonomy" id="325984"/>
    <lineage>
        <taxon>Eukaryota</taxon>
        <taxon>Viridiplantae</taxon>
        <taxon>Streptophyta</taxon>
        <taxon>Embryophyta</taxon>
        <taxon>Tracheophyta</taxon>
        <taxon>Spermatophyta</taxon>
        <taxon>Magnoliopsida</taxon>
        <taxon>Liliopsida</taxon>
        <taxon>Dioscoreales</taxon>
        <taxon>Dioscoreaceae</taxon>
        <taxon>Dioscorea</taxon>
    </lineage>
</organism>
<reference evidence="6" key="1">
    <citation type="submission" date="2021-03" db="EMBL/GenBank/DDBJ databases">
        <authorList>
            <person name="Li Z."/>
            <person name="Yang C."/>
        </authorList>
    </citation>
    <scope>NUCLEOTIDE SEQUENCE</scope>
    <source>
        <strain evidence="6">Dzin_1.0</strain>
        <tissue evidence="6">Leaf</tissue>
    </source>
</reference>
<evidence type="ECO:0000256" key="1">
    <source>
        <dbReference type="ARBA" id="ARBA00022723"/>
    </source>
</evidence>
<name>A0A9D5C6H4_9LILI</name>
<feature type="region of interest" description="Disordered" evidence="4">
    <location>
        <begin position="62"/>
        <end position="113"/>
    </location>
</feature>
<sequence>MDVEVLVRDVASLDPELLQLPEVSSLALKDNPGIAEQLYSQWLSLPETARLVKSLVDDAKAGSPLSRHGGSNGGNAAASSSLPSMFPAGSAPPLSPRSSSGSPRVVKRGGIGPSTLGSPLKLVSEPVREVIPQFYFRNGRPPPMDLKEQCLFRIDELFSGHVDGLQVQEFKYVTKEVCKLPSFFSSSLFRKIDVDCIGTVSRNAFIDYWINSNIMTMDIATQIFTILKQPDNKYLTQEDFKPVLRELLATHPGLEFLQGTPEFQERYAETVIYRIFYYINRSANGHLTLRELKHGNLIAAMQHADEEEDINKVLRYFSYEHFYVIYCKFWELDTDHDFLIDKENLIRYGNHALTYRIVDRIFSQVARKFTSKIEGKLGYEDFVYFMLAEEDKSSEPSLEYWFKCIDLDGNGILTPNEMQFFYEEQLHRMECMAQEPVLFEDILCQMVDMVAPENECYFTLRDLKGCKLSGNVFNILFNLNKFMAFETRDPFLIRQEREDPTLTEWDRTGGNQKTLGFPMLFKAACEAAAHIRYCFK</sequence>
<dbReference type="EMBL" id="JAGGNH010000007">
    <property type="protein sequence ID" value="KAJ0967571.1"/>
    <property type="molecule type" value="Genomic_DNA"/>
</dbReference>
<dbReference type="InterPro" id="IPR041534">
    <property type="entry name" value="EF-hand_13"/>
</dbReference>
<gene>
    <name evidence="6" type="ORF">J5N97_024488</name>
</gene>
<dbReference type="Gene3D" id="1.10.238.230">
    <property type="match status" value="1"/>
</dbReference>
<keyword evidence="7" id="KW-1185">Reference proteome</keyword>
<dbReference type="Proteomes" id="UP001085076">
    <property type="component" value="Miscellaneous, Linkage group lg07"/>
</dbReference>
<accession>A0A9D5C6H4</accession>
<dbReference type="FunFam" id="1.10.238.230:FF:000002">
    <property type="entry name" value="Serine/threonine protein phosphatase 2A regulatory subunit B''alpha"/>
    <property type="match status" value="1"/>
</dbReference>
<dbReference type="InterPro" id="IPR011992">
    <property type="entry name" value="EF-hand-dom_pair"/>
</dbReference>
<evidence type="ECO:0000313" key="7">
    <source>
        <dbReference type="Proteomes" id="UP001085076"/>
    </source>
</evidence>
<comment type="caution">
    <text evidence="6">The sequence shown here is derived from an EMBL/GenBank/DDBJ whole genome shotgun (WGS) entry which is preliminary data.</text>
</comment>
<dbReference type="PANTHER" id="PTHR14095">
    <property type="entry name" value="PHOSPHATASE 2A REGULATORY SUBUNIT-RELATED"/>
    <property type="match status" value="1"/>
</dbReference>
<dbReference type="GO" id="GO:0000159">
    <property type="term" value="C:protein phosphatase type 2A complex"/>
    <property type="evidence" value="ECO:0007669"/>
    <property type="project" value="TreeGrafter"/>
</dbReference>
<feature type="compositionally biased region" description="Low complexity" evidence="4">
    <location>
        <begin position="74"/>
        <end position="104"/>
    </location>
</feature>
<evidence type="ECO:0000313" key="6">
    <source>
        <dbReference type="EMBL" id="KAJ0967571.1"/>
    </source>
</evidence>
<dbReference type="Gene3D" id="1.10.238.220">
    <property type="match status" value="1"/>
</dbReference>
<dbReference type="GO" id="GO:0005509">
    <property type="term" value="F:calcium ion binding"/>
    <property type="evidence" value="ECO:0007669"/>
    <property type="project" value="InterPro"/>
</dbReference>
<keyword evidence="3" id="KW-0106">Calcium</keyword>
<dbReference type="OrthoDB" id="5586at2759"/>
<reference evidence="6" key="2">
    <citation type="journal article" date="2022" name="Hortic Res">
        <title>The genome of Dioscorea zingiberensis sheds light on the biosynthesis, origin and evolution of the medicinally important diosgenin saponins.</title>
        <authorList>
            <person name="Li Y."/>
            <person name="Tan C."/>
            <person name="Li Z."/>
            <person name="Guo J."/>
            <person name="Li S."/>
            <person name="Chen X."/>
            <person name="Wang C."/>
            <person name="Dai X."/>
            <person name="Yang H."/>
            <person name="Song W."/>
            <person name="Hou L."/>
            <person name="Xu J."/>
            <person name="Tong Z."/>
            <person name="Xu A."/>
            <person name="Yuan X."/>
            <person name="Wang W."/>
            <person name="Yang Q."/>
            <person name="Chen L."/>
            <person name="Sun Z."/>
            <person name="Wang K."/>
            <person name="Pan B."/>
            <person name="Chen J."/>
            <person name="Bao Y."/>
            <person name="Liu F."/>
            <person name="Qi X."/>
            <person name="Gang D.R."/>
            <person name="Wen J."/>
            <person name="Li J."/>
        </authorList>
    </citation>
    <scope>NUCLEOTIDE SEQUENCE</scope>
    <source>
        <strain evidence="6">Dzin_1.0</strain>
    </source>
</reference>
<feature type="domain" description="EF-hand" evidence="5">
    <location>
        <begin position="393"/>
        <end position="428"/>
    </location>
</feature>
<dbReference type="SUPFAM" id="SSF47473">
    <property type="entry name" value="EF-hand"/>
    <property type="match status" value="2"/>
</dbReference>
<dbReference type="Pfam" id="PF17958">
    <property type="entry name" value="EF-hand_13"/>
    <property type="match status" value="1"/>
</dbReference>
<dbReference type="InterPro" id="IPR002048">
    <property type="entry name" value="EF_hand_dom"/>
</dbReference>
<keyword evidence="1" id="KW-0479">Metal-binding</keyword>
<keyword evidence="2" id="KW-0677">Repeat</keyword>
<dbReference type="FunFam" id="1.10.238.220:FF:000003">
    <property type="entry name" value="Phosphoprotein phosphatase 2A regulatory subunit"/>
    <property type="match status" value="1"/>
</dbReference>
<evidence type="ECO:0000256" key="4">
    <source>
        <dbReference type="SAM" id="MobiDB-lite"/>
    </source>
</evidence>
<dbReference type="InterPro" id="IPR018247">
    <property type="entry name" value="EF_Hand_1_Ca_BS"/>
</dbReference>
<evidence type="ECO:0000256" key="2">
    <source>
        <dbReference type="ARBA" id="ARBA00022737"/>
    </source>
</evidence>
<dbReference type="AlphaFoldDB" id="A0A9D5C6H4"/>
<protein>
    <recommendedName>
        <fullName evidence="5">EF-hand domain-containing protein</fullName>
    </recommendedName>
</protein>
<dbReference type="PROSITE" id="PS50222">
    <property type="entry name" value="EF_HAND_2"/>
    <property type="match status" value="1"/>
</dbReference>
<evidence type="ECO:0000259" key="5">
    <source>
        <dbReference type="PROSITE" id="PS50222"/>
    </source>
</evidence>
<dbReference type="Pfam" id="PF13499">
    <property type="entry name" value="EF-hand_7"/>
    <property type="match status" value="1"/>
</dbReference>
<evidence type="ECO:0000256" key="3">
    <source>
        <dbReference type="ARBA" id="ARBA00022837"/>
    </source>
</evidence>
<dbReference type="Gene3D" id="1.10.238.10">
    <property type="entry name" value="EF-hand"/>
    <property type="match status" value="1"/>
</dbReference>
<proteinExistence type="predicted"/>